<evidence type="ECO:0000256" key="5">
    <source>
        <dbReference type="ARBA" id="ARBA00024701"/>
    </source>
</evidence>
<keyword evidence="4" id="KW-0804">Transcription</keyword>
<sequence>MNESPSSFESYRDLVYYTLNRLNVPLPYEDLIQEAYFIYVQCIARYDPYRCKFSTYFTHKLLYFFKSYLRNDQRASPLYIERELSIDPSLDIILLHDIYSHCRLTSLEQTVVELTLEEYTIIEISEITNKSESTVKRTRKSLKNKLRRYVLQ</sequence>
<evidence type="ECO:0000256" key="4">
    <source>
        <dbReference type="ARBA" id="ARBA00023163"/>
    </source>
</evidence>
<dbReference type="InterPro" id="IPR036388">
    <property type="entry name" value="WH-like_DNA-bd_sf"/>
</dbReference>
<evidence type="ECO:0000256" key="3">
    <source>
        <dbReference type="ARBA" id="ARBA00023015"/>
    </source>
</evidence>
<keyword evidence="8" id="KW-1185">Reference proteome</keyword>
<dbReference type="NCBIfam" id="TIGR02937">
    <property type="entry name" value="sigma70-ECF"/>
    <property type="match status" value="1"/>
</dbReference>
<proteinExistence type="inferred from homology"/>
<evidence type="ECO:0000256" key="1">
    <source>
        <dbReference type="ARBA" id="ARBA00007788"/>
    </source>
</evidence>
<dbReference type="InterPro" id="IPR016032">
    <property type="entry name" value="Sig_transdc_resp-reg_C-effctor"/>
</dbReference>
<comment type="similarity">
    <text evidence="1">Belongs to the sigma-70 factor family.</text>
</comment>
<name>A0ABW2K4X9_9BACI</name>
<evidence type="ECO:0000313" key="7">
    <source>
        <dbReference type="EMBL" id="MFC7321829.1"/>
    </source>
</evidence>
<feature type="domain" description="RNA polymerase sigma-70 region 2" evidence="6">
    <location>
        <begin position="8"/>
        <end position="74"/>
    </location>
</feature>
<dbReference type="Gene3D" id="1.10.1740.10">
    <property type="match status" value="1"/>
</dbReference>
<accession>A0ABW2K4X9</accession>
<evidence type="ECO:0000259" key="6">
    <source>
        <dbReference type="Pfam" id="PF04542"/>
    </source>
</evidence>
<dbReference type="RefSeq" id="WP_289215769.1">
    <property type="nucleotide sequence ID" value="NZ_JAPVRC010000004.1"/>
</dbReference>
<dbReference type="InterPro" id="IPR007627">
    <property type="entry name" value="RNA_pol_sigma70_r2"/>
</dbReference>
<dbReference type="InterPro" id="IPR013325">
    <property type="entry name" value="RNA_pol_sigma_r2"/>
</dbReference>
<dbReference type="Proteomes" id="UP001596494">
    <property type="component" value="Unassembled WGS sequence"/>
</dbReference>
<reference evidence="8" key="1">
    <citation type="journal article" date="2019" name="Int. J. Syst. Evol. Microbiol.">
        <title>The Global Catalogue of Microorganisms (GCM) 10K type strain sequencing project: providing services to taxonomists for standard genome sequencing and annotation.</title>
        <authorList>
            <consortium name="The Broad Institute Genomics Platform"/>
            <consortium name="The Broad Institute Genome Sequencing Center for Infectious Disease"/>
            <person name="Wu L."/>
            <person name="Ma J."/>
        </authorList>
    </citation>
    <scope>NUCLEOTIDE SEQUENCE [LARGE SCALE GENOMIC DNA]</scope>
    <source>
        <strain evidence="8">CCUG 73951</strain>
    </source>
</reference>
<dbReference type="InterPro" id="IPR014284">
    <property type="entry name" value="RNA_pol_sigma-70_dom"/>
</dbReference>
<dbReference type="Gene3D" id="1.10.10.10">
    <property type="entry name" value="Winged helix-like DNA-binding domain superfamily/Winged helix DNA-binding domain"/>
    <property type="match status" value="1"/>
</dbReference>
<dbReference type="Pfam" id="PF04542">
    <property type="entry name" value="Sigma70_r2"/>
    <property type="match status" value="1"/>
</dbReference>
<keyword evidence="3" id="KW-0805">Transcription regulation</keyword>
<dbReference type="EMBL" id="JBHTBY010000011">
    <property type="protein sequence ID" value="MFC7321829.1"/>
    <property type="molecule type" value="Genomic_DNA"/>
</dbReference>
<dbReference type="SUPFAM" id="SSF46894">
    <property type="entry name" value="C-terminal effector domain of the bipartite response regulators"/>
    <property type="match status" value="1"/>
</dbReference>
<dbReference type="SUPFAM" id="SSF88946">
    <property type="entry name" value="Sigma2 domain of RNA polymerase sigma factors"/>
    <property type="match status" value="1"/>
</dbReference>
<evidence type="ECO:0000313" key="8">
    <source>
        <dbReference type="Proteomes" id="UP001596494"/>
    </source>
</evidence>
<organism evidence="7 8">
    <name type="scientific">Halobacillus campisalis</name>
    <dbReference type="NCBI Taxonomy" id="435909"/>
    <lineage>
        <taxon>Bacteria</taxon>
        <taxon>Bacillati</taxon>
        <taxon>Bacillota</taxon>
        <taxon>Bacilli</taxon>
        <taxon>Bacillales</taxon>
        <taxon>Bacillaceae</taxon>
        <taxon>Halobacillus</taxon>
    </lineage>
</organism>
<evidence type="ECO:0000256" key="2">
    <source>
        <dbReference type="ARBA" id="ARBA00021245"/>
    </source>
</evidence>
<protein>
    <recommendedName>
        <fullName evidence="2">RNA polymerase sigma factor SigS</fullName>
    </recommendedName>
</protein>
<comment type="function">
    <text evidence="5">Sigma factors are initiation factors that promote the attachment of RNA polymerase to specific initiation sites and are then released. Sigma-S contributes to the protection against external stress, thus playing a role in cellular fitness and survival.</text>
</comment>
<comment type="caution">
    <text evidence="7">The sequence shown here is derived from an EMBL/GenBank/DDBJ whole genome shotgun (WGS) entry which is preliminary data.</text>
</comment>
<gene>
    <name evidence="7" type="ORF">ACFQMN_13155</name>
</gene>